<reference evidence="2" key="2">
    <citation type="submission" date="2020-09" db="EMBL/GenBank/DDBJ databases">
        <authorList>
            <person name="Sun Q."/>
            <person name="Zhou Y."/>
        </authorList>
    </citation>
    <scope>NUCLEOTIDE SEQUENCE</scope>
    <source>
        <strain evidence="2">CGMCC 1.15794</strain>
    </source>
</reference>
<comment type="caution">
    <text evidence="2">The sequence shown here is derived from an EMBL/GenBank/DDBJ whole genome shotgun (WGS) entry which is preliminary data.</text>
</comment>
<organism evidence="2 3">
    <name type="scientific">Microbacterium album</name>
    <dbReference type="NCBI Taxonomy" id="2053191"/>
    <lineage>
        <taxon>Bacteria</taxon>
        <taxon>Bacillati</taxon>
        <taxon>Actinomycetota</taxon>
        <taxon>Actinomycetes</taxon>
        <taxon>Micrococcales</taxon>
        <taxon>Microbacteriaceae</taxon>
        <taxon>Microbacterium</taxon>
    </lineage>
</organism>
<feature type="region of interest" description="Disordered" evidence="1">
    <location>
        <begin position="1"/>
        <end position="48"/>
    </location>
</feature>
<dbReference type="Proteomes" id="UP000657592">
    <property type="component" value="Unassembled WGS sequence"/>
</dbReference>
<keyword evidence="3" id="KW-1185">Reference proteome</keyword>
<accession>A0A917MLJ7</accession>
<reference evidence="2" key="1">
    <citation type="journal article" date="2014" name="Int. J. Syst. Evol. Microbiol.">
        <title>Complete genome sequence of Corynebacterium casei LMG S-19264T (=DSM 44701T), isolated from a smear-ripened cheese.</title>
        <authorList>
            <consortium name="US DOE Joint Genome Institute (JGI-PGF)"/>
            <person name="Walter F."/>
            <person name="Albersmeier A."/>
            <person name="Kalinowski J."/>
            <person name="Ruckert C."/>
        </authorList>
    </citation>
    <scope>NUCLEOTIDE SEQUENCE</scope>
    <source>
        <strain evidence="2">CGMCC 1.15794</strain>
    </source>
</reference>
<gene>
    <name evidence="2" type="ORF">GCM10010921_09250</name>
</gene>
<evidence type="ECO:0000256" key="1">
    <source>
        <dbReference type="SAM" id="MobiDB-lite"/>
    </source>
</evidence>
<dbReference type="AlphaFoldDB" id="A0A917MLJ7"/>
<protein>
    <submittedName>
        <fullName evidence="2">Uncharacterized protein</fullName>
    </submittedName>
</protein>
<proteinExistence type="predicted"/>
<name>A0A917MLJ7_9MICO</name>
<evidence type="ECO:0000313" key="2">
    <source>
        <dbReference type="EMBL" id="GGH38582.1"/>
    </source>
</evidence>
<dbReference type="EMBL" id="BMJY01000002">
    <property type="protein sequence ID" value="GGH38582.1"/>
    <property type="molecule type" value="Genomic_DNA"/>
</dbReference>
<evidence type="ECO:0000313" key="3">
    <source>
        <dbReference type="Proteomes" id="UP000657592"/>
    </source>
</evidence>
<feature type="compositionally biased region" description="Basic and acidic residues" evidence="1">
    <location>
        <begin position="27"/>
        <end position="36"/>
    </location>
</feature>
<sequence>MSGHPAYRGGRDNGGSFTKAATSRPPAKGDRRLPHAHERHTLKRNSTTFRYRATSGVAIGAESVGGFHDERA</sequence>